<reference evidence="2 3" key="2">
    <citation type="submission" date="2015-12" db="EMBL/GenBank/DDBJ databases">
        <title>Draft Genome Sequence of Desulfitobacterium hafniense Strain DH, a Sulfate-reducing Bacterium Isolated from Paddy Soils.</title>
        <authorList>
            <person name="Bao P."/>
            <person name="Zhang X."/>
            <person name="Li G."/>
        </authorList>
    </citation>
    <scope>NUCLEOTIDE SEQUENCE [LARGE SCALE GENOMIC DNA]</scope>
    <source>
        <strain evidence="2 3">DH</strain>
    </source>
</reference>
<evidence type="ECO:0000313" key="1">
    <source>
        <dbReference type="EMBL" id="CDX01958.1"/>
    </source>
</evidence>
<gene>
    <name evidence="2" type="ORF">AT727_15375</name>
    <name evidence="1" type="ORF">DPCES_2071</name>
</gene>
<dbReference type="OrthoDB" id="1798671at2"/>
<dbReference type="RefSeq" id="WP_015944348.1">
    <property type="nucleotide sequence ID" value="NZ_JAYFNZ010000006.1"/>
</dbReference>
<dbReference type="EMBL" id="LOCK01000008">
    <property type="protein sequence ID" value="KTE93113.1"/>
    <property type="molecule type" value="Genomic_DNA"/>
</dbReference>
<sequence>MRWLGRILIIFILLMAAKGLFAPEQPQAYISAPRTQVLLEEIHWRSVQIQQAARDLPGSIEVMLRKIFSDGKPASEAKSV</sequence>
<dbReference type="Proteomes" id="UP000054623">
    <property type="component" value="Unassembled WGS sequence"/>
</dbReference>
<evidence type="ECO:0000313" key="2">
    <source>
        <dbReference type="EMBL" id="KTE93113.1"/>
    </source>
</evidence>
<dbReference type="EMBL" id="LK996017">
    <property type="protein sequence ID" value="CDX01958.1"/>
    <property type="molecule type" value="Genomic_DNA"/>
</dbReference>
<name>A0A098AZE5_DESHA</name>
<accession>A0A098AZE5</accession>
<dbReference type="AlphaFoldDB" id="A0A098AZE5"/>
<protein>
    <submittedName>
        <fullName evidence="1">Uncharacterized protein</fullName>
    </submittedName>
</protein>
<organism evidence="1">
    <name type="scientific">Desulfitobacterium hafniense</name>
    <name type="common">Desulfitobacterium frappieri</name>
    <dbReference type="NCBI Taxonomy" id="49338"/>
    <lineage>
        <taxon>Bacteria</taxon>
        <taxon>Bacillati</taxon>
        <taxon>Bacillota</taxon>
        <taxon>Clostridia</taxon>
        <taxon>Eubacteriales</taxon>
        <taxon>Desulfitobacteriaceae</taxon>
        <taxon>Desulfitobacterium</taxon>
    </lineage>
</organism>
<dbReference type="PATRIC" id="fig|49338.4.peg.2232"/>
<proteinExistence type="predicted"/>
<evidence type="ECO:0000313" key="3">
    <source>
        <dbReference type="Proteomes" id="UP000054623"/>
    </source>
</evidence>
<reference evidence="1" key="1">
    <citation type="submission" date="2014-07" db="EMBL/GenBank/DDBJ databases">
        <authorList>
            <person name="Hornung V.Bastian."/>
        </authorList>
    </citation>
    <scope>NUCLEOTIDE SEQUENCE</scope>
    <source>
        <strain evidence="1">PCE-S</strain>
    </source>
</reference>